<protein>
    <submittedName>
        <fullName evidence="2">DUF397 domain-containing protein</fullName>
    </submittedName>
</protein>
<proteinExistence type="predicted"/>
<sequence>MTAGSPEVLRWFSSSYSDNGGDCVQVSADLAATDGTVPVRDSKAPAGAVLSLPTDAFAAFVGGLREGRLAD</sequence>
<evidence type="ECO:0000313" key="3">
    <source>
        <dbReference type="Proteomes" id="UP000746503"/>
    </source>
</evidence>
<dbReference type="Proteomes" id="UP000746503">
    <property type="component" value="Unassembled WGS sequence"/>
</dbReference>
<reference evidence="2 3" key="1">
    <citation type="submission" date="2020-03" db="EMBL/GenBank/DDBJ databases">
        <title>Draft genome of Streptomyces sp. ventii, isolated from the Axial Seamount in the Pacific Ocean, and resequencing of the two type strains Streptomyces lonarensis strain NCL 716 and Streptomyces bohaiensis strain 11A07.</title>
        <authorList>
            <person name="Loughran R.M."/>
            <person name="Pfannmuller K.M."/>
            <person name="Wasson B.J."/>
            <person name="Deadmond M.C."/>
            <person name="Paddock B.E."/>
            <person name="Koyack M.J."/>
            <person name="Gallegos D.A."/>
            <person name="Mitchell E.A."/>
            <person name="Ushijima B."/>
            <person name="Saw J.H."/>
            <person name="Mcphail K.L."/>
            <person name="Videau P."/>
        </authorList>
    </citation>
    <scope>NUCLEOTIDE SEQUENCE [LARGE SCALE GENOMIC DNA]</scope>
    <source>
        <strain evidence="3">5675061</strain>
    </source>
</reference>
<gene>
    <name evidence="2" type="ORF">HCJ92_12220</name>
</gene>
<organism evidence="2 3">
    <name type="scientific">Streptomyces spiramenti</name>
    <dbReference type="NCBI Taxonomy" id="2720606"/>
    <lineage>
        <taxon>Bacteria</taxon>
        <taxon>Bacillati</taxon>
        <taxon>Actinomycetota</taxon>
        <taxon>Actinomycetes</taxon>
        <taxon>Kitasatosporales</taxon>
        <taxon>Streptomycetaceae</taxon>
        <taxon>Streptomyces</taxon>
    </lineage>
</organism>
<dbReference type="RefSeq" id="WP_167933553.1">
    <property type="nucleotide sequence ID" value="NZ_JAAVJB010000083.1"/>
</dbReference>
<accession>A0ABX1ARH4</accession>
<evidence type="ECO:0000313" key="2">
    <source>
        <dbReference type="EMBL" id="NJP67037.1"/>
    </source>
</evidence>
<feature type="domain" description="DUF397" evidence="1">
    <location>
        <begin position="9"/>
        <end position="65"/>
    </location>
</feature>
<comment type="caution">
    <text evidence="2">The sequence shown here is derived from an EMBL/GenBank/DDBJ whole genome shotgun (WGS) entry which is preliminary data.</text>
</comment>
<evidence type="ECO:0000259" key="1">
    <source>
        <dbReference type="Pfam" id="PF04149"/>
    </source>
</evidence>
<name>A0ABX1ARH4_9ACTN</name>
<dbReference type="EMBL" id="JAAVJB010000083">
    <property type="protein sequence ID" value="NJP67037.1"/>
    <property type="molecule type" value="Genomic_DNA"/>
</dbReference>
<keyword evidence="3" id="KW-1185">Reference proteome</keyword>
<dbReference type="InterPro" id="IPR007278">
    <property type="entry name" value="DUF397"/>
</dbReference>
<dbReference type="Pfam" id="PF04149">
    <property type="entry name" value="DUF397"/>
    <property type="match status" value="1"/>
</dbReference>